<dbReference type="InterPro" id="IPR036397">
    <property type="entry name" value="RNaseH_sf"/>
</dbReference>
<feature type="region of interest" description="Disordered" evidence="18">
    <location>
        <begin position="23"/>
        <end position="56"/>
    </location>
</feature>
<keyword evidence="16" id="KW-0804">Transcription</keyword>
<keyword evidence="10" id="KW-0378">Hydrolase</keyword>
<dbReference type="EC" id="3.1.13.4" evidence="5"/>
<dbReference type="SUPFAM" id="SSF53098">
    <property type="entry name" value="Ribonuclease H-like"/>
    <property type="match status" value="1"/>
</dbReference>
<keyword evidence="15" id="KW-0943">RNA-mediated gene silencing</keyword>
<evidence type="ECO:0000256" key="13">
    <source>
        <dbReference type="ARBA" id="ARBA00022884"/>
    </source>
</evidence>
<keyword evidence="6" id="KW-0963">Cytoplasm</keyword>
<keyword evidence="8" id="KW-0540">Nuclease</keyword>
<dbReference type="EMBL" id="OD565165">
    <property type="protein sequence ID" value="CAD7441023.1"/>
    <property type="molecule type" value="Genomic_DNA"/>
</dbReference>
<dbReference type="InterPro" id="IPR006941">
    <property type="entry name" value="RNase_CAF1"/>
</dbReference>
<dbReference type="FunFam" id="3.30.420.10:FF:000005">
    <property type="entry name" value="CCR4-NOT transcription complex subunit 7"/>
    <property type="match status" value="1"/>
</dbReference>
<dbReference type="Gene3D" id="3.30.420.10">
    <property type="entry name" value="Ribonuclease H-like superfamily/Ribonuclease H"/>
    <property type="match status" value="1"/>
</dbReference>
<evidence type="ECO:0000256" key="12">
    <source>
        <dbReference type="ARBA" id="ARBA00022845"/>
    </source>
</evidence>
<dbReference type="AlphaFoldDB" id="A0A7R9I0L2"/>
<evidence type="ECO:0000256" key="11">
    <source>
        <dbReference type="ARBA" id="ARBA00022839"/>
    </source>
</evidence>
<keyword evidence="17" id="KW-0539">Nucleus</keyword>
<reference evidence="19" key="1">
    <citation type="submission" date="2020-11" db="EMBL/GenBank/DDBJ databases">
        <authorList>
            <person name="Tran Van P."/>
        </authorList>
    </citation>
    <scope>NUCLEOTIDE SEQUENCE</scope>
</reference>
<evidence type="ECO:0000256" key="4">
    <source>
        <dbReference type="ARBA" id="ARBA00008372"/>
    </source>
</evidence>
<keyword evidence="7" id="KW-0678">Repressor</keyword>
<evidence type="ECO:0000313" key="19">
    <source>
        <dbReference type="EMBL" id="CAD7441023.1"/>
    </source>
</evidence>
<evidence type="ECO:0000256" key="15">
    <source>
        <dbReference type="ARBA" id="ARBA00023158"/>
    </source>
</evidence>
<proteinExistence type="inferred from homology"/>
<dbReference type="GO" id="GO:0004535">
    <property type="term" value="F:poly(A)-specific ribonuclease activity"/>
    <property type="evidence" value="ECO:0007669"/>
    <property type="project" value="UniProtKB-EC"/>
</dbReference>
<evidence type="ECO:0000256" key="18">
    <source>
        <dbReference type="SAM" id="MobiDB-lite"/>
    </source>
</evidence>
<dbReference type="GO" id="GO:0030014">
    <property type="term" value="C:CCR4-NOT complex"/>
    <property type="evidence" value="ECO:0007669"/>
    <property type="project" value="InterPro"/>
</dbReference>
<evidence type="ECO:0000256" key="8">
    <source>
        <dbReference type="ARBA" id="ARBA00022722"/>
    </source>
</evidence>
<evidence type="ECO:0000256" key="14">
    <source>
        <dbReference type="ARBA" id="ARBA00023015"/>
    </source>
</evidence>
<dbReference type="GO" id="GO:0005737">
    <property type="term" value="C:cytoplasm"/>
    <property type="evidence" value="ECO:0007669"/>
    <property type="project" value="UniProtKB-SubCell"/>
</dbReference>
<dbReference type="InterPro" id="IPR039637">
    <property type="entry name" value="CNOT7/CNOT8/Pop2"/>
</dbReference>
<evidence type="ECO:0000256" key="2">
    <source>
        <dbReference type="ARBA" id="ARBA00004123"/>
    </source>
</evidence>
<name>A0A7R9I0L2_9NEOP</name>
<evidence type="ECO:0000256" key="1">
    <source>
        <dbReference type="ARBA" id="ARBA00001663"/>
    </source>
</evidence>
<sequence length="325" mass="36958">MAILIEQMKVVYGNDVNTSGVETVKKTESKRWEDNEGKAKGQSNSSSHGGHTNIPSNEDCGIRDVWGYNLEEEFRTIRQIVQKYHYVAMDTEFPGVVARPIGEFRSTADYQYQLLRCNVDLLRIIQLGLTFLDDRGKTPGGSYTTWQFNFKFNLSEDMYAQDSIDLLQNSGIQFKKHEEEGIDPLDFAELLMTSGIVLMDNIKWLSFHSGYDFGYLIKLLTDQNLPQDESEFFELLRIYFPTVYDVKYLMKSCKNLKGGLQEVADQLELERIGPQHQAGNNIDDVKYCGHLYGLGTSFVMNGNNYHDNGDNSSSSLLAAKSKVLK</sequence>
<accession>A0A7R9I0L2</accession>
<gene>
    <name evidence="19" type="ORF">TBIB3V08_LOCUS3497</name>
</gene>
<evidence type="ECO:0000256" key="3">
    <source>
        <dbReference type="ARBA" id="ARBA00004496"/>
    </source>
</evidence>
<dbReference type="Pfam" id="PF04857">
    <property type="entry name" value="CAF1"/>
    <property type="match status" value="2"/>
</dbReference>
<evidence type="ECO:0000256" key="10">
    <source>
        <dbReference type="ARBA" id="ARBA00022801"/>
    </source>
</evidence>
<keyword evidence="12" id="KW-0810">Translation regulation</keyword>
<dbReference type="GO" id="GO:0005634">
    <property type="term" value="C:nucleus"/>
    <property type="evidence" value="ECO:0007669"/>
    <property type="project" value="UniProtKB-SubCell"/>
</dbReference>
<keyword evidence="11" id="KW-0269">Exonuclease</keyword>
<keyword evidence="14" id="KW-0805">Transcription regulation</keyword>
<protein>
    <recommendedName>
        <fullName evidence="5">poly(A)-specific ribonuclease</fullName>
        <ecNumber evidence="5">3.1.13.4</ecNumber>
    </recommendedName>
</protein>
<evidence type="ECO:0000256" key="17">
    <source>
        <dbReference type="ARBA" id="ARBA00023242"/>
    </source>
</evidence>
<dbReference type="GO" id="GO:0006417">
    <property type="term" value="P:regulation of translation"/>
    <property type="evidence" value="ECO:0007669"/>
    <property type="project" value="UniProtKB-KW"/>
</dbReference>
<dbReference type="GO" id="GO:0003723">
    <property type="term" value="F:RNA binding"/>
    <property type="evidence" value="ECO:0007669"/>
    <property type="project" value="UniProtKB-KW"/>
</dbReference>
<dbReference type="PANTHER" id="PTHR10797">
    <property type="entry name" value="CCR4-NOT TRANSCRIPTION COMPLEX SUBUNIT"/>
    <property type="match status" value="1"/>
</dbReference>
<feature type="compositionally biased region" description="Basic and acidic residues" evidence="18">
    <location>
        <begin position="23"/>
        <end position="39"/>
    </location>
</feature>
<evidence type="ECO:0000256" key="5">
    <source>
        <dbReference type="ARBA" id="ARBA00012161"/>
    </source>
</evidence>
<dbReference type="GO" id="GO:0046872">
    <property type="term" value="F:metal ion binding"/>
    <property type="evidence" value="ECO:0007669"/>
    <property type="project" value="UniProtKB-KW"/>
</dbReference>
<keyword evidence="13" id="KW-0694">RNA-binding</keyword>
<evidence type="ECO:0000256" key="6">
    <source>
        <dbReference type="ARBA" id="ARBA00022490"/>
    </source>
</evidence>
<comment type="similarity">
    <text evidence="4">Belongs to the CAF1 family.</text>
</comment>
<evidence type="ECO:0000256" key="16">
    <source>
        <dbReference type="ARBA" id="ARBA00023163"/>
    </source>
</evidence>
<evidence type="ECO:0000256" key="9">
    <source>
        <dbReference type="ARBA" id="ARBA00022723"/>
    </source>
</evidence>
<dbReference type="GO" id="GO:0031047">
    <property type="term" value="P:regulatory ncRNA-mediated gene silencing"/>
    <property type="evidence" value="ECO:0007669"/>
    <property type="project" value="UniProtKB-KW"/>
</dbReference>
<keyword evidence="9" id="KW-0479">Metal-binding</keyword>
<dbReference type="InterPro" id="IPR012337">
    <property type="entry name" value="RNaseH-like_sf"/>
</dbReference>
<organism evidence="19">
    <name type="scientific">Timema bartmani</name>
    <dbReference type="NCBI Taxonomy" id="61472"/>
    <lineage>
        <taxon>Eukaryota</taxon>
        <taxon>Metazoa</taxon>
        <taxon>Ecdysozoa</taxon>
        <taxon>Arthropoda</taxon>
        <taxon>Hexapoda</taxon>
        <taxon>Insecta</taxon>
        <taxon>Pterygota</taxon>
        <taxon>Neoptera</taxon>
        <taxon>Polyneoptera</taxon>
        <taxon>Phasmatodea</taxon>
        <taxon>Timematodea</taxon>
        <taxon>Timematoidea</taxon>
        <taxon>Timematidae</taxon>
        <taxon>Timema</taxon>
    </lineage>
</organism>
<comment type="subcellular location">
    <subcellularLocation>
        <location evidence="3">Cytoplasm</location>
    </subcellularLocation>
    <subcellularLocation>
        <location evidence="2">Nucleus</location>
    </subcellularLocation>
</comment>
<comment type="catalytic activity">
    <reaction evidence="1">
        <text>Exonucleolytic cleavage of poly(A) to 5'-AMP.</text>
        <dbReference type="EC" id="3.1.13.4"/>
    </reaction>
</comment>
<feature type="compositionally biased region" description="Polar residues" evidence="18">
    <location>
        <begin position="41"/>
        <end position="56"/>
    </location>
</feature>
<evidence type="ECO:0000256" key="7">
    <source>
        <dbReference type="ARBA" id="ARBA00022491"/>
    </source>
</evidence>